<dbReference type="InterPro" id="IPR011989">
    <property type="entry name" value="ARM-like"/>
</dbReference>
<dbReference type="EMBL" id="CP024785">
    <property type="protein sequence ID" value="AUB36802.1"/>
    <property type="molecule type" value="Genomic_DNA"/>
</dbReference>
<accession>A0A2K8SMX1</accession>
<dbReference type="OrthoDB" id="510108at2"/>
<dbReference type="Gene3D" id="1.25.10.10">
    <property type="entry name" value="Leucine-rich Repeat Variant"/>
    <property type="match status" value="1"/>
</dbReference>
<dbReference type="InterPro" id="IPR016024">
    <property type="entry name" value="ARM-type_fold"/>
</dbReference>
<dbReference type="NCBIfam" id="NF045915">
    <property type="entry name" value="PhycobilmeDegNblB"/>
    <property type="match status" value="1"/>
</dbReference>
<dbReference type="PANTHER" id="PTHR12697">
    <property type="entry name" value="PBS LYASE HEAT-LIKE PROTEIN"/>
    <property type="match status" value="1"/>
</dbReference>
<dbReference type="SUPFAM" id="SSF48371">
    <property type="entry name" value="ARM repeat"/>
    <property type="match status" value="1"/>
</dbReference>
<evidence type="ECO:0000313" key="6">
    <source>
        <dbReference type="Proteomes" id="UP000232003"/>
    </source>
</evidence>
<evidence type="ECO:0000256" key="1">
    <source>
        <dbReference type="ARBA" id="ARBA00009299"/>
    </source>
</evidence>
<evidence type="ECO:0000313" key="5">
    <source>
        <dbReference type="EMBL" id="AUB36802.1"/>
    </source>
</evidence>
<dbReference type="GO" id="GO:0016829">
    <property type="term" value="F:lyase activity"/>
    <property type="evidence" value="ECO:0007669"/>
    <property type="project" value="UniProtKB-KW"/>
</dbReference>
<sequence>MSITPESVKQLLSSENLGDRLRAVNQIRQLEPAIGFELIQSAIGDSNSRVRYSAVSQMDTLGTQDLQLSLDILRDRLVHDSEVDVQAAAADCLGALKLHEAFEDLQNLYYTTTEWLIQFSIIATLGELGDPRAFELLKEALSSENELVQTAAISSLGDLGDLQAVPLLAPYATNPDWQIRYRVVQALDRLGSAEAKSILETLADDEVDAIATEAKQSLQSV</sequence>
<dbReference type="SMART" id="SM00567">
    <property type="entry name" value="EZ_HEAT"/>
    <property type="match status" value="4"/>
</dbReference>
<comment type="similarity">
    <text evidence="1">Belongs to the CpcE/RpcE/PecE family.</text>
</comment>
<keyword evidence="6" id="KW-1185">Reference proteome</keyword>
<dbReference type="PANTHER" id="PTHR12697:SF39">
    <property type="entry name" value="SLR1687 PROTEIN"/>
    <property type="match status" value="1"/>
</dbReference>
<dbReference type="GO" id="GO:0016491">
    <property type="term" value="F:oxidoreductase activity"/>
    <property type="evidence" value="ECO:0007669"/>
    <property type="project" value="TreeGrafter"/>
</dbReference>
<dbReference type="Proteomes" id="UP000232003">
    <property type="component" value="Chromosome"/>
</dbReference>
<evidence type="ECO:0000256" key="2">
    <source>
        <dbReference type="ARBA" id="ARBA00022549"/>
    </source>
</evidence>
<dbReference type="RefSeq" id="WP_100898642.1">
    <property type="nucleotide sequence ID" value="NZ_CAWNNC010000001.1"/>
</dbReference>
<keyword evidence="2" id="KW-0042">Antenna complex</keyword>
<dbReference type="InterPro" id="IPR004155">
    <property type="entry name" value="PBS_lyase_HEAT"/>
</dbReference>
<dbReference type="AlphaFoldDB" id="A0A2K8SMX1"/>
<dbReference type="GO" id="GO:0030089">
    <property type="term" value="C:phycobilisome"/>
    <property type="evidence" value="ECO:0007669"/>
    <property type="project" value="UniProtKB-KW"/>
</dbReference>
<dbReference type="KEGG" id="nfl:COO91_02727"/>
<evidence type="ECO:0000256" key="4">
    <source>
        <dbReference type="ARBA" id="ARBA00023239"/>
    </source>
</evidence>
<organism evidence="5 6">
    <name type="scientific">Nostoc flagelliforme CCNUN1</name>
    <dbReference type="NCBI Taxonomy" id="2038116"/>
    <lineage>
        <taxon>Bacteria</taxon>
        <taxon>Bacillati</taxon>
        <taxon>Cyanobacteriota</taxon>
        <taxon>Cyanophyceae</taxon>
        <taxon>Nostocales</taxon>
        <taxon>Nostocaceae</taxon>
        <taxon>Nostoc</taxon>
    </lineage>
</organism>
<evidence type="ECO:0000256" key="3">
    <source>
        <dbReference type="ARBA" id="ARBA00022738"/>
    </source>
</evidence>
<gene>
    <name evidence="5" type="ORF">COO91_02727</name>
</gene>
<keyword evidence="3" id="KW-0605">Phycobilisome</keyword>
<name>A0A2K8SMX1_9NOSO</name>
<proteinExistence type="inferred from homology"/>
<reference evidence="5 6" key="1">
    <citation type="submission" date="2017-11" db="EMBL/GenBank/DDBJ databases">
        <title>Complete genome of a free-living desiccation-tolerant cyanobacterium and its photosynthetic adaptation to extreme terrestrial habitat.</title>
        <authorList>
            <person name="Shang J."/>
        </authorList>
    </citation>
    <scope>NUCLEOTIDE SEQUENCE [LARGE SCALE GENOMIC DNA]</scope>
    <source>
        <strain evidence="5 6">CCNUN1</strain>
    </source>
</reference>
<keyword evidence="4" id="KW-0456">Lyase</keyword>
<protein>
    <submittedName>
        <fullName evidence="5">Armadillo-type fold</fullName>
    </submittedName>
</protein>
<dbReference type="Pfam" id="PF13646">
    <property type="entry name" value="HEAT_2"/>
    <property type="match status" value="1"/>
</dbReference>